<dbReference type="EMBL" id="BMAV01024123">
    <property type="protein sequence ID" value="GFS30294.1"/>
    <property type="molecule type" value="Genomic_DNA"/>
</dbReference>
<name>A0A8X6I4D1_9ARAC</name>
<reference evidence="2" key="1">
    <citation type="submission" date="2020-08" db="EMBL/GenBank/DDBJ databases">
        <title>Multicomponent nature underlies the extraordinary mechanical properties of spider dragline silk.</title>
        <authorList>
            <person name="Kono N."/>
            <person name="Nakamura H."/>
            <person name="Mori M."/>
            <person name="Yoshida Y."/>
            <person name="Ohtoshi R."/>
            <person name="Malay A.D."/>
            <person name="Moran D.A.P."/>
            <person name="Tomita M."/>
            <person name="Numata K."/>
            <person name="Arakawa K."/>
        </authorList>
    </citation>
    <scope>NUCLEOTIDE SEQUENCE</scope>
</reference>
<evidence type="ECO:0000256" key="1">
    <source>
        <dbReference type="SAM" id="MobiDB-lite"/>
    </source>
</evidence>
<feature type="region of interest" description="Disordered" evidence="1">
    <location>
        <begin position="1"/>
        <end position="21"/>
    </location>
</feature>
<evidence type="ECO:0000313" key="3">
    <source>
        <dbReference type="Proteomes" id="UP000886998"/>
    </source>
</evidence>
<organism evidence="2 3">
    <name type="scientific">Trichonephila inaurata madagascariensis</name>
    <dbReference type="NCBI Taxonomy" id="2747483"/>
    <lineage>
        <taxon>Eukaryota</taxon>
        <taxon>Metazoa</taxon>
        <taxon>Ecdysozoa</taxon>
        <taxon>Arthropoda</taxon>
        <taxon>Chelicerata</taxon>
        <taxon>Arachnida</taxon>
        <taxon>Araneae</taxon>
        <taxon>Araneomorphae</taxon>
        <taxon>Entelegynae</taxon>
        <taxon>Araneoidea</taxon>
        <taxon>Nephilidae</taxon>
        <taxon>Trichonephila</taxon>
        <taxon>Trichonephila inaurata</taxon>
    </lineage>
</organism>
<sequence>MEKQRRGRRTRASSFAGGQGDVATANARASFGLFFKRKKPRVLPIFMSRVPNFLPPLIGRSSSVPAAPQGGGPHLVLNGGSACPTRRSKVGRACRSSPDYRDRSSEKARTSLSPFPFWTVANLFNCRG</sequence>
<dbReference type="AlphaFoldDB" id="A0A8X6I4D1"/>
<comment type="caution">
    <text evidence="2">The sequence shown here is derived from an EMBL/GenBank/DDBJ whole genome shotgun (WGS) entry which is preliminary data.</text>
</comment>
<evidence type="ECO:0000313" key="2">
    <source>
        <dbReference type="EMBL" id="GFS30294.1"/>
    </source>
</evidence>
<feature type="compositionally biased region" description="Basic and acidic residues" evidence="1">
    <location>
        <begin position="98"/>
        <end position="109"/>
    </location>
</feature>
<feature type="compositionally biased region" description="Basic residues" evidence="1">
    <location>
        <begin position="1"/>
        <end position="11"/>
    </location>
</feature>
<feature type="region of interest" description="Disordered" evidence="1">
    <location>
        <begin position="64"/>
        <end position="109"/>
    </location>
</feature>
<gene>
    <name evidence="2" type="ORF">TNIN_7251</name>
</gene>
<dbReference type="Proteomes" id="UP000886998">
    <property type="component" value="Unassembled WGS sequence"/>
</dbReference>
<accession>A0A8X6I4D1</accession>
<protein>
    <submittedName>
        <fullName evidence="2">Uncharacterized protein</fullName>
    </submittedName>
</protein>
<keyword evidence="3" id="KW-1185">Reference proteome</keyword>
<proteinExistence type="predicted"/>